<dbReference type="InterPro" id="IPR001452">
    <property type="entry name" value="SH3_domain"/>
</dbReference>
<evidence type="ECO:0000256" key="2">
    <source>
        <dbReference type="ARBA" id="ARBA00022999"/>
    </source>
</evidence>
<accession>A0ABM0GV45</accession>
<dbReference type="Pfam" id="PF00018">
    <property type="entry name" value="SH3_1"/>
    <property type="match status" value="1"/>
</dbReference>
<dbReference type="SMART" id="SM00326">
    <property type="entry name" value="SH3"/>
    <property type="match status" value="3"/>
</dbReference>
<dbReference type="CDD" id="cd11766">
    <property type="entry name" value="SH3_Nck_2"/>
    <property type="match status" value="1"/>
</dbReference>
<evidence type="ECO:0000313" key="9">
    <source>
        <dbReference type="RefSeq" id="XP_002737986.1"/>
    </source>
</evidence>
<dbReference type="RefSeq" id="XP_002737986.1">
    <property type="nucleotide sequence ID" value="XM_002737940.2"/>
</dbReference>
<dbReference type="PRINTS" id="PR00499">
    <property type="entry name" value="P67PHOX"/>
</dbReference>
<sequence length="327" mass="36662">MGDEQQVVAKWDYKAIQAEELGIKKNEKLTLIDDSKSWWKVKNVDGREGFVPSNYVDKVKKPKGIFERFISKKQVSKHEKKSSDQKVELESHSHPSSDGDANGGATDQIVCMAVVKFQYEARRPDELSLGKGEQVAVMERSSDGWWRGECGGHVGWFPSNYVNETSDAPSNLKPSQDVNRPPALGRGPVEQNVAYPRDFVQAVEALYTFQARNDEELRFEAGEHLDIIGMPDNDPEWWQARNAKGEDGLIPKNYVQVIPGGEPVYVGPTSTVQQNSFSIAAELDIVKTGPYADKDWFAGKITRDMAENILNEHTVDGDFLIRESETN</sequence>
<keyword evidence="1 4" id="KW-0728">SH3 domain</keyword>
<dbReference type="Gene3D" id="3.30.505.10">
    <property type="entry name" value="SH2 domain"/>
    <property type="match status" value="1"/>
</dbReference>
<dbReference type="PROSITE" id="PS50002">
    <property type="entry name" value="SH3"/>
    <property type="match status" value="3"/>
</dbReference>
<feature type="compositionally biased region" description="Basic and acidic residues" evidence="5">
    <location>
        <begin position="81"/>
        <end position="97"/>
    </location>
</feature>
<feature type="non-terminal residue" evidence="9">
    <location>
        <position position="327"/>
    </location>
</feature>
<protein>
    <submittedName>
        <fullName evidence="9">Cytoplasmic protein NCK2-like</fullName>
    </submittedName>
</protein>
<evidence type="ECO:0000256" key="3">
    <source>
        <dbReference type="PROSITE-ProRule" id="PRU00191"/>
    </source>
</evidence>
<dbReference type="InterPro" id="IPR051184">
    <property type="entry name" value="Tyrosine-phos_adapter"/>
</dbReference>
<feature type="region of interest" description="Disordered" evidence="5">
    <location>
        <begin position="76"/>
        <end position="105"/>
    </location>
</feature>
<keyword evidence="8" id="KW-1185">Reference proteome</keyword>
<dbReference type="Pfam" id="PF14604">
    <property type="entry name" value="SH3_9"/>
    <property type="match status" value="1"/>
</dbReference>
<evidence type="ECO:0000259" key="7">
    <source>
        <dbReference type="PROSITE" id="PS50002"/>
    </source>
</evidence>
<evidence type="ECO:0000256" key="1">
    <source>
        <dbReference type="ARBA" id="ARBA00022443"/>
    </source>
</evidence>
<feature type="domain" description="SH3" evidence="7">
    <location>
        <begin position="2"/>
        <end position="61"/>
    </location>
</feature>
<evidence type="ECO:0000256" key="4">
    <source>
        <dbReference type="PROSITE-ProRule" id="PRU00192"/>
    </source>
</evidence>
<feature type="compositionally biased region" description="Polar residues" evidence="5">
    <location>
        <begin position="165"/>
        <end position="178"/>
    </location>
</feature>
<dbReference type="InterPro" id="IPR036028">
    <property type="entry name" value="SH3-like_dom_sf"/>
</dbReference>
<feature type="domain" description="SH3" evidence="7">
    <location>
        <begin position="198"/>
        <end position="260"/>
    </location>
</feature>
<feature type="domain" description="SH2" evidence="6">
    <location>
        <begin position="296"/>
        <end position="327"/>
    </location>
</feature>
<dbReference type="GeneID" id="100373180"/>
<dbReference type="PANTHER" id="PTHR19969">
    <property type="entry name" value="SH2-SH3 ADAPTOR PROTEIN-RELATED"/>
    <property type="match status" value="1"/>
</dbReference>
<gene>
    <name evidence="9" type="primary">LOC100373180</name>
</gene>
<reference evidence="9" key="1">
    <citation type="submission" date="2025-08" db="UniProtKB">
        <authorList>
            <consortium name="RefSeq"/>
        </authorList>
    </citation>
    <scope>IDENTIFICATION</scope>
    <source>
        <tissue evidence="9">Testes</tissue>
    </source>
</reference>
<proteinExistence type="predicted"/>
<dbReference type="Pfam" id="PF07653">
    <property type="entry name" value="SH3_2"/>
    <property type="match status" value="1"/>
</dbReference>
<dbReference type="InterPro" id="IPR000980">
    <property type="entry name" value="SH2"/>
</dbReference>
<dbReference type="PROSITE" id="PS50001">
    <property type="entry name" value="SH2"/>
    <property type="match status" value="1"/>
</dbReference>
<evidence type="ECO:0000313" key="8">
    <source>
        <dbReference type="Proteomes" id="UP000694865"/>
    </source>
</evidence>
<dbReference type="SUPFAM" id="SSF50044">
    <property type="entry name" value="SH3-domain"/>
    <property type="match status" value="3"/>
</dbReference>
<dbReference type="SUPFAM" id="SSF55550">
    <property type="entry name" value="SH2 domain"/>
    <property type="match status" value="1"/>
</dbReference>
<dbReference type="CDD" id="cd11767">
    <property type="entry name" value="SH3_Nck_3"/>
    <property type="match status" value="1"/>
</dbReference>
<keyword evidence="2 3" id="KW-0727">SH2 domain</keyword>
<dbReference type="PRINTS" id="PR00452">
    <property type="entry name" value="SH3DOMAIN"/>
</dbReference>
<dbReference type="Gene3D" id="2.30.30.40">
    <property type="entry name" value="SH3 Domains"/>
    <property type="match status" value="3"/>
</dbReference>
<dbReference type="PANTHER" id="PTHR19969:SF14">
    <property type="entry name" value="DREADLOCKS, ISOFORM B"/>
    <property type="match status" value="1"/>
</dbReference>
<evidence type="ECO:0000256" key="5">
    <source>
        <dbReference type="SAM" id="MobiDB-lite"/>
    </source>
</evidence>
<dbReference type="Pfam" id="PF00017">
    <property type="entry name" value="SH2"/>
    <property type="match status" value="1"/>
</dbReference>
<evidence type="ECO:0000259" key="6">
    <source>
        <dbReference type="PROSITE" id="PS50001"/>
    </source>
</evidence>
<feature type="region of interest" description="Disordered" evidence="5">
    <location>
        <begin position="165"/>
        <end position="189"/>
    </location>
</feature>
<name>A0ABM0GV45_SACKO</name>
<dbReference type="InterPro" id="IPR036860">
    <property type="entry name" value="SH2_dom_sf"/>
</dbReference>
<feature type="domain" description="SH3" evidence="7">
    <location>
        <begin position="108"/>
        <end position="167"/>
    </location>
</feature>
<dbReference type="Proteomes" id="UP000694865">
    <property type="component" value="Unplaced"/>
</dbReference>
<organism evidence="8 9">
    <name type="scientific">Saccoglossus kowalevskii</name>
    <name type="common">Acorn worm</name>
    <dbReference type="NCBI Taxonomy" id="10224"/>
    <lineage>
        <taxon>Eukaryota</taxon>
        <taxon>Metazoa</taxon>
        <taxon>Hemichordata</taxon>
        <taxon>Enteropneusta</taxon>
        <taxon>Harrimaniidae</taxon>
        <taxon>Saccoglossus</taxon>
    </lineage>
</organism>